<accession>A0ACC4DKE7</accession>
<name>A0ACC4DKE7_PURLI</name>
<organism evidence="1 2">
    <name type="scientific">Purpureocillium lilacinum</name>
    <name type="common">Paecilomyces lilacinus</name>
    <dbReference type="NCBI Taxonomy" id="33203"/>
    <lineage>
        <taxon>Eukaryota</taxon>
        <taxon>Fungi</taxon>
        <taxon>Dikarya</taxon>
        <taxon>Ascomycota</taxon>
        <taxon>Pezizomycotina</taxon>
        <taxon>Sordariomycetes</taxon>
        <taxon>Hypocreomycetidae</taxon>
        <taxon>Hypocreales</taxon>
        <taxon>Ophiocordycipitaceae</taxon>
        <taxon>Purpureocillium</taxon>
    </lineage>
</organism>
<gene>
    <name evidence="1" type="ORF">ACCO45_008762</name>
</gene>
<reference evidence="1" key="1">
    <citation type="submission" date="2024-12" db="EMBL/GenBank/DDBJ databases">
        <title>Comparative genomics and development of molecular markers within Purpureocillium lilacinum and among Purpureocillium species.</title>
        <authorList>
            <person name="Yeh Z.-Y."/>
            <person name="Ni N.-T."/>
            <person name="Lo P.-H."/>
            <person name="Mushyakhwo K."/>
            <person name="Lin C.-F."/>
            <person name="Nai Y.-S."/>
        </authorList>
    </citation>
    <scope>NUCLEOTIDE SEQUENCE</scope>
    <source>
        <strain evidence="1">NCHU-NPUST-175</strain>
    </source>
</reference>
<proteinExistence type="predicted"/>
<protein>
    <submittedName>
        <fullName evidence="1">Uncharacterized protein</fullName>
    </submittedName>
</protein>
<evidence type="ECO:0000313" key="1">
    <source>
        <dbReference type="EMBL" id="KAL3955916.1"/>
    </source>
</evidence>
<sequence>MALGRFLLSAVVLGRLAVGHPTTGKVLLRRDGTDGDDIIIYDSAVTEPTRVPQVLLWVDSDGKPVETATEDVLLLPTSLALGHNLASAAKASVTAALSTQTLLFPTQAQASSTHGSETTAAAAPLPPPPAPESQKPPVPEPAEDSNASSQGSRTSLQASSTHGEPTAATVPDIPSPKESHHGTQLELRPPTSERYGISYAPYRADHQCKSKEEIECDLAHLAKQYSLVRIYGTDCNQVQNVYSGAKSHGMKLFVGIWDPDQVENEANIITSAINGDWDMIHTVSVGNELVNNGKATPEQVVSAVKSVRSTLREAGYKGPVVTVDTFVAAMAHPELCSASDYCAINAHAFFDKDVTASEAGQWLRKTVGGVKDALPSPKNIVVTETGWPMKGQRNGLAVPSLENQKAALSSIRQEFSSTPGDVILFSAFNDRWKGKQRGHFQHGRLLGYHWGFSLWAIESLGDYWLPTPFHVGFFRFHV</sequence>
<dbReference type="EMBL" id="JBGNUJ010000008">
    <property type="protein sequence ID" value="KAL3955916.1"/>
    <property type="molecule type" value="Genomic_DNA"/>
</dbReference>
<keyword evidence="2" id="KW-1185">Reference proteome</keyword>
<comment type="caution">
    <text evidence="1">The sequence shown here is derived from an EMBL/GenBank/DDBJ whole genome shotgun (WGS) entry which is preliminary data.</text>
</comment>
<dbReference type="Proteomes" id="UP001638806">
    <property type="component" value="Unassembled WGS sequence"/>
</dbReference>
<evidence type="ECO:0000313" key="2">
    <source>
        <dbReference type="Proteomes" id="UP001638806"/>
    </source>
</evidence>